<accession>A0A511D6N0</accession>
<name>A0A511D6N0_9PSEU</name>
<feature type="transmembrane region" description="Helical" evidence="1">
    <location>
        <begin position="12"/>
        <end position="40"/>
    </location>
</feature>
<proteinExistence type="predicted"/>
<gene>
    <name evidence="2" type="ORF">PA7_42860</name>
</gene>
<keyword evidence="1" id="KW-0472">Membrane</keyword>
<comment type="caution">
    <text evidence="2">The sequence shown here is derived from an EMBL/GenBank/DDBJ whole genome shotgun (WGS) entry which is preliminary data.</text>
</comment>
<protein>
    <submittedName>
        <fullName evidence="2">Uncharacterized protein</fullName>
    </submittedName>
</protein>
<dbReference type="EMBL" id="BJVI01000071">
    <property type="protein sequence ID" value="GEL20449.1"/>
    <property type="molecule type" value="Genomic_DNA"/>
</dbReference>
<feature type="transmembrane region" description="Helical" evidence="1">
    <location>
        <begin position="46"/>
        <end position="64"/>
    </location>
</feature>
<dbReference type="Proteomes" id="UP000321328">
    <property type="component" value="Unassembled WGS sequence"/>
</dbReference>
<evidence type="ECO:0000313" key="2">
    <source>
        <dbReference type="EMBL" id="GEL20449.1"/>
    </source>
</evidence>
<keyword evidence="1" id="KW-0812">Transmembrane</keyword>
<keyword evidence="3" id="KW-1185">Reference proteome</keyword>
<organism evidence="2 3">
    <name type="scientific">Pseudonocardia asaccharolytica DSM 44247 = NBRC 16224</name>
    <dbReference type="NCBI Taxonomy" id="1123024"/>
    <lineage>
        <taxon>Bacteria</taxon>
        <taxon>Bacillati</taxon>
        <taxon>Actinomycetota</taxon>
        <taxon>Actinomycetes</taxon>
        <taxon>Pseudonocardiales</taxon>
        <taxon>Pseudonocardiaceae</taxon>
        <taxon>Pseudonocardia</taxon>
    </lineage>
</organism>
<dbReference type="RefSeq" id="WP_307724168.1">
    <property type="nucleotide sequence ID" value="NZ_AUII01000015.1"/>
</dbReference>
<keyword evidence="1" id="KW-1133">Transmembrane helix</keyword>
<feature type="transmembrane region" description="Helical" evidence="1">
    <location>
        <begin position="84"/>
        <end position="107"/>
    </location>
</feature>
<evidence type="ECO:0000313" key="3">
    <source>
        <dbReference type="Proteomes" id="UP000321328"/>
    </source>
</evidence>
<reference evidence="2 3" key="1">
    <citation type="submission" date="2019-07" db="EMBL/GenBank/DDBJ databases">
        <title>Whole genome shotgun sequence of Pseudonocardia asaccharolytica NBRC 16224.</title>
        <authorList>
            <person name="Hosoyama A."/>
            <person name="Uohara A."/>
            <person name="Ohji S."/>
            <person name="Ichikawa N."/>
        </authorList>
    </citation>
    <scope>NUCLEOTIDE SEQUENCE [LARGE SCALE GENOMIC DNA]</scope>
    <source>
        <strain evidence="2 3">NBRC 16224</strain>
    </source>
</reference>
<evidence type="ECO:0000256" key="1">
    <source>
        <dbReference type="SAM" id="Phobius"/>
    </source>
</evidence>
<dbReference type="AlphaFoldDB" id="A0A511D6N0"/>
<sequence length="137" mass="14603">MNRVLRVARIQLVNAPSVLGVPVLVLALAFLANLAIFGAIGETPPNTYIGALISIYIAMMVTHLQTMTQTFPFALGLSVTRRDFFAAAGLVVLGQSLAYGVGLYLMLLAERATGDGDCRWSSSACRSSCTTTRWCGS</sequence>
<dbReference type="STRING" id="1123024.GCA_000423625_03205"/>